<dbReference type="Proteomes" id="UP000072353">
    <property type="component" value="Unassembled WGS sequence"/>
</dbReference>
<sequence>MKDNASFFSLSTVMDDAFKNDSPVFVIIELTTRCNWRCKHCYLPEHAKNGLSTEDLKEILNDLRKFGVHHVAFTGGELFMRNDALDIIEYARKKYFRVSILSNASLITDSIAKKLKELYITDFSSTIFSMVPEVHDSITGIRGSHRAAMRGIRRLKENGIKIELKSPILKQNKDSFDSVYSYCLENGFSYLSSTCIFPRTDGNYAPLSYSLNNSELEDAIKISDTIMNYEVQDYLTENMCTILKTSFAISATGDVFPCNSFFVKMGNILEESIVDIWNKPKYLNVRNLKNRDLTDCLECELVSICDRCPATSYSEGNGFYGCSSIAKNIARARYNNFKKEKTDVN</sequence>
<dbReference type="PANTHER" id="PTHR11228:SF7">
    <property type="entry name" value="PQQA PEPTIDE CYCLASE"/>
    <property type="match status" value="1"/>
</dbReference>
<dbReference type="Pfam" id="PF13186">
    <property type="entry name" value="SPASM"/>
    <property type="match status" value="1"/>
</dbReference>
<protein>
    <submittedName>
        <fullName evidence="8">Radical SAM domain protein</fullName>
    </submittedName>
</protein>
<feature type="domain" description="Radical SAM core" evidence="7">
    <location>
        <begin position="20"/>
        <end position="238"/>
    </location>
</feature>
<dbReference type="InterPro" id="IPR017200">
    <property type="entry name" value="PqqE-like"/>
</dbReference>
<dbReference type="NCBIfam" id="TIGR04085">
    <property type="entry name" value="rSAM_more_4Fe4S"/>
    <property type="match status" value="1"/>
</dbReference>
<dbReference type="SMART" id="SM00729">
    <property type="entry name" value="Elp3"/>
    <property type="match status" value="1"/>
</dbReference>
<reference evidence="10 11" key="1">
    <citation type="submission" date="2016-02" db="EMBL/GenBank/DDBJ databases">
        <authorList>
            <consortium name="Pathogen Informatics"/>
        </authorList>
    </citation>
    <scope>NUCLEOTIDE SEQUENCE [LARGE SCALE GENOMIC DNA]</scope>
    <source>
        <strain evidence="8 11">LSS48</strain>
        <strain evidence="9 10">SS975</strain>
    </source>
</reference>
<comment type="cofactor">
    <cofactor evidence="1">
        <name>[4Fe-4S] cluster</name>
        <dbReference type="ChEBI" id="CHEBI:49883"/>
    </cofactor>
</comment>
<dbReference type="Pfam" id="PF04055">
    <property type="entry name" value="Radical_SAM"/>
    <property type="match status" value="1"/>
</dbReference>
<evidence type="ECO:0000313" key="8">
    <source>
        <dbReference type="EMBL" id="CYU47529.1"/>
    </source>
</evidence>
<dbReference type="InterPro" id="IPR023885">
    <property type="entry name" value="4Fe4S-binding_SPASM_dom"/>
</dbReference>
<evidence type="ECO:0000313" key="11">
    <source>
        <dbReference type="Proteomes" id="UP000073485"/>
    </source>
</evidence>
<organism evidence="8 11">
    <name type="scientific">Streptococcus suis</name>
    <dbReference type="NCBI Taxonomy" id="1307"/>
    <lineage>
        <taxon>Bacteria</taxon>
        <taxon>Bacillati</taxon>
        <taxon>Bacillota</taxon>
        <taxon>Bacilli</taxon>
        <taxon>Lactobacillales</taxon>
        <taxon>Streptococcaceae</taxon>
        <taxon>Streptococcus</taxon>
    </lineage>
</organism>
<dbReference type="InterPro" id="IPR058240">
    <property type="entry name" value="rSAM_sf"/>
</dbReference>
<dbReference type="InterPro" id="IPR013785">
    <property type="entry name" value="Aldolase_TIM"/>
</dbReference>
<proteinExistence type="predicted"/>
<keyword evidence="3" id="KW-0949">S-adenosyl-L-methionine</keyword>
<dbReference type="RefSeq" id="WP_044670730.1">
    <property type="nucleotide sequence ID" value="NZ_CEDJ01000066.1"/>
</dbReference>
<dbReference type="PIRSF" id="PIRSF037420">
    <property type="entry name" value="PQQ_syn_pqqE"/>
    <property type="match status" value="1"/>
</dbReference>
<name>A0A0Z8DPQ3_STRSU</name>
<dbReference type="PANTHER" id="PTHR11228">
    <property type="entry name" value="RADICAL SAM DOMAIN PROTEIN"/>
    <property type="match status" value="1"/>
</dbReference>
<dbReference type="InterPro" id="IPR006638">
    <property type="entry name" value="Elp3/MiaA/NifB-like_rSAM"/>
</dbReference>
<dbReference type="CDD" id="cd01335">
    <property type="entry name" value="Radical_SAM"/>
    <property type="match status" value="1"/>
</dbReference>
<dbReference type="CDD" id="cd21109">
    <property type="entry name" value="SPASM"/>
    <property type="match status" value="1"/>
</dbReference>
<evidence type="ECO:0000313" key="10">
    <source>
        <dbReference type="Proteomes" id="UP000072353"/>
    </source>
</evidence>
<dbReference type="EMBL" id="FIGO01000002">
    <property type="protein sequence ID" value="CYU47529.1"/>
    <property type="molecule type" value="Genomic_DNA"/>
</dbReference>
<keyword evidence="2" id="KW-0004">4Fe-4S</keyword>
<dbReference type="InterPro" id="IPR007197">
    <property type="entry name" value="rSAM"/>
</dbReference>
<dbReference type="SFLD" id="SFLDS00029">
    <property type="entry name" value="Radical_SAM"/>
    <property type="match status" value="1"/>
</dbReference>
<dbReference type="AlphaFoldDB" id="A0A0Z8DPQ3"/>
<dbReference type="PROSITE" id="PS51918">
    <property type="entry name" value="RADICAL_SAM"/>
    <property type="match status" value="1"/>
</dbReference>
<evidence type="ECO:0000256" key="1">
    <source>
        <dbReference type="ARBA" id="ARBA00001966"/>
    </source>
</evidence>
<dbReference type="SUPFAM" id="SSF102114">
    <property type="entry name" value="Radical SAM enzymes"/>
    <property type="match status" value="1"/>
</dbReference>
<evidence type="ECO:0000256" key="4">
    <source>
        <dbReference type="ARBA" id="ARBA00022723"/>
    </source>
</evidence>
<evidence type="ECO:0000313" key="9">
    <source>
        <dbReference type="EMBL" id="CYX71862.1"/>
    </source>
</evidence>
<gene>
    <name evidence="8" type="ORF">ERS132410_00284</name>
    <name evidence="9" type="ORF">ERS132521_01686</name>
</gene>
<dbReference type="EMBL" id="FILL01000016">
    <property type="protein sequence ID" value="CYX71862.1"/>
    <property type="molecule type" value="Genomic_DNA"/>
</dbReference>
<evidence type="ECO:0000256" key="2">
    <source>
        <dbReference type="ARBA" id="ARBA00022485"/>
    </source>
</evidence>
<evidence type="ECO:0000259" key="7">
    <source>
        <dbReference type="PROSITE" id="PS51918"/>
    </source>
</evidence>
<keyword evidence="5" id="KW-0408">Iron</keyword>
<dbReference type="GO" id="GO:0051539">
    <property type="term" value="F:4 iron, 4 sulfur cluster binding"/>
    <property type="evidence" value="ECO:0007669"/>
    <property type="project" value="UniProtKB-KW"/>
</dbReference>
<accession>A0A0Z8DPQ3</accession>
<dbReference type="Proteomes" id="UP000073485">
    <property type="component" value="Unassembled WGS sequence"/>
</dbReference>
<dbReference type="SFLD" id="SFLDG01067">
    <property type="entry name" value="SPASM/twitch_domain_containing"/>
    <property type="match status" value="1"/>
</dbReference>
<dbReference type="InterPro" id="IPR050377">
    <property type="entry name" value="Radical_SAM_PqqE_MftC-like"/>
</dbReference>
<keyword evidence="6" id="KW-0411">Iron-sulfur</keyword>
<keyword evidence="4" id="KW-0479">Metal-binding</keyword>
<dbReference type="SFLD" id="SFLDG01386">
    <property type="entry name" value="main_SPASM_domain-containing"/>
    <property type="match status" value="1"/>
</dbReference>
<dbReference type="Gene3D" id="3.20.20.70">
    <property type="entry name" value="Aldolase class I"/>
    <property type="match status" value="1"/>
</dbReference>
<dbReference type="GO" id="GO:0046872">
    <property type="term" value="F:metal ion binding"/>
    <property type="evidence" value="ECO:0007669"/>
    <property type="project" value="UniProtKB-KW"/>
</dbReference>
<evidence type="ECO:0000256" key="6">
    <source>
        <dbReference type="ARBA" id="ARBA00023014"/>
    </source>
</evidence>
<evidence type="ECO:0000256" key="5">
    <source>
        <dbReference type="ARBA" id="ARBA00023004"/>
    </source>
</evidence>
<dbReference type="GO" id="GO:0003824">
    <property type="term" value="F:catalytic activity"/>
    <property type="evidence" value="ECO:0007669"/>
    <property type="project" value="InterPro"/>
</dbReference>
<evidence type="ECO:0000256" key="3">
    <source>
        <dbReference type="ARBA" id="ARBA00022691"/>
    </source>
</evidence>